<dbReference type="InterPro" id="IPR028009">
    <property type="entry name" value="ESCO_Acetyltransf_dom"/>
</dbReference>
<keyword evidence="9" id="KW-0012">Acyltransferase</keyword>
<dbReference type="Pfam" id="PF13878">
    <property type="entry name" value="zf-C2H2_3"/>
    <property type="match status" value="1"/>
</dbReference>
<evidence type="ECO:0000256" key="5">
    <source>
        <dbReference type="ARBA" id="ARBA00022771"/>
    </source>
</evidence>
<feature type="compositionally biased region" description="Polar residues" evidence="10">
    <location>
        <begin position="94"/>
        <end position="105"/>
    </location>
</feature>
<dbReference type="SUPFAM" id="SSF55729">
    <property type="entry name" value="Acyl-CoA N-acyltransferases (Nat)"/>
    <property type="match status" value="1"/>
</dbReference>
<dbReference type="PANTHER" id="PTHR45884:SF2">
    <property type="entry name" value="N-ACETYLTRANSFERASE ECO"/>
    <property type="match status" value="1"/>
</dbReference>
<evidence type="ECO:0000313" key="12">
    <source>
        <dbReference type="EMBL" id="RWS03971.1"/>
    </source>
</evidence>
<dbReference type="EMBL" id="NCKU01002085">
    <property type="protein sequence ID" value="RWS10471.1"/>
    <property type="molecule type" value="Genomic_DNA"/>
</dbReference>
<evidence type="ECO:0000256" key="1">
    <source>
        <dbReference type="ARBA" id="ARBA00004123"/>
    </source>
</evidence>
<dbReference type="InterPro" id="IPR000182">
    <property type="entry name" value="GNAT_dom"/>
</dbReference>
<keyword evidence="5" id="KW-0863">Zinc-finger</keyword>
<reference evidence="13 14" key="1">
    <citation type="journal article" date="2018" name="Gigascience">
        <title>Genomes of trombidid mites reveal novel predicted allergens and laterally-transferred genes associated with secondary metabolism.</title>
        <authorList>
            <person name="Dong X."/>
            <person name="Chaisiri K."/>
            <person name="Xia D."/>
            <person name="Armstrong S.D."/>
            <person name="Fang Y."/>
            <person name="Donnelly M.J."/>
            <person name="Kadowaki T."/>
            <person name="McGarry J.W."/>
            <person name="Darby A.C."/>
            <person name="Makepeace B.L."/>
        </authorList>
    </citation>
    <scope>NUCLEOTIDE SEQUENCE [LARGE SCALE GENOMIC DNA]</scope>
    <source>
        <strain evidence="13">UoL-WK</strain>
    </source>
</reference>
<feature type="domain" description="N-acetyltransferase" evidence="11">
    <location>
        <begin position="185"/>
        <end position="337"/>
    </location>
</feature>
<dbReference type="InterPro" id="IPR028005">
    <property type="entry name" value="AcTrfase_ESCO_Znf_dom"/>
</dbReference>
<dbReference type="STRING" id="1965070.A0A3S4R1P8"/>
<evidence type="ECO:0000256" key="10">
    <source>
        <dbReference type="SAM" id="MobiDB-lite"/>
    </source>
</evidence>
<dbReference type="EMBL" id="NCKU01005972">
    <property type="protein sequence ID" value="RWS03971.1"/>
    <property type="molecule type" value="Genomic_DNA"/>
</dbReference>
<keyword evidence="7" id="KW-0539">Nucleus</keyword>
<dbReference type="GO" id="GO:0005634">
    <property type="term" value="C:nucleus"/>
    <property type="evidence" value="ECO:0007669"/>
    <property type="project" value="UniProtKB-SubCell"/>
</dbReference>
<feature type="region of interest" description="Disordered" evidence="10">
    <location>
        <begin position="1"/>
        <end position="66"/>
    </location>
</feature>
<accession>A0A3S4R1P8</accession>
<dbReference type="CDD" id="cd04301">
    <property type="entry name" value="NAT_SF"/>
    <property type="match status" value="1"/>
</dbReference>
<comment type="subcellular location">
    <subcellularLocation>
        <location evidence="1">Nucleus</location>
    </subcellularLocation>
</comment>
<comment type="caution">
    <text evidence="13">The sequence shown here is derived from an EMBL/GenBank/DDBJ whole genome shotgun (WGS) entry which is preliminary data.</text>
</comment>
<keyword evidence="14" id="KW-1185">Reference proteome</keyword>
<protein>
    <submittedName>
        <fullName evidence="13">N-acetyltransferase ESCO2-like protein</fullName>
    </submittedName>
</protein>
<dbReference type="Gene3D" id="3.40.630.30">
    <property type="match status" value="1"/>
</dbReference>
<gene>
    <name evidence="13" type="ORF">B4U79_00402</name>
    <name evidence="12" type="ORF">B4U79_15370</name>
</gene>
<evidence type="ECO:0000256" key="3">
    <source>
        <dbReference type="ARBA" id="ARBA00022679"/>
    </source>
</evidence>
<dbReference type="PROSITE" id="PS51186">
    <property type="entry name" value="GNAT"/>
    <property type="match status" value="1"/>
</dbReference>
<dbReference type="GO" id="GO:0061733">
    <property type="term" value="F:protein-lysine-acetyltransferase activity"/>
    <property type="evidence" value="ECO:0007669"/>
    <property type="project" value="TreeGrafter"/>
</dbReference>
<sequence>MAKRRSSRKRSKHESSVENDSALDLDFSRTIDENSERSPSKRLKSAANELNSSKQNDVSMLSSHSTLTTPESVIKKQLRLYPIFERKVSESGRKSNSSPNGSSTRKSTRRRVPLLKSNDQYAIDAGQRDFDASRCKMCNMLYTVGEITDEKHHADYHDMFVNGLRFSGWKKERVYKYLDDGSRVIAVLSKDPKFMLKKLDDLFKIADLELNINVNIQSSVRDSSLYLIYVTLDGRIAGFVAAEGIQEASQLVAEDSMTVSTESVPATCGVSRLWVHPNYRRQGIATVLLDVLRANFLKDSIIKREDLAFSDPTVNGKDFAKKYTGKSRFLIYQYQLPNINLFSRV</sequence>
<evidence type="ECO:0000313" key="13">
    <source>
        <dbReference type="EMBL" id="RWS10471.1"/>
    </source>
</evidence>
<dbReference type="GO" id="GO:0008270">
    <property type="term" value="F:zinc ion binding"/>
    <property type="evidence" value="ECO:0007669"/>
    <property type="project" value="UniProtKB-KW"/>
</dbReference>
<evidence type="ECO:0000259" key="11">
    <source>
        <dbReference type="PROSITE" id="PS51186"/>
    </source>
</evidence>
<dbReference type="GO" id="GO:0007064">
    <property type="term" value="P:mitotic sister chromatid cohesion"/>
    <property type="evidence" value="ECO:0007669"/>
    <property type="project" value="TreeGrafter"/>
</dbReference>
<keyword evidence="6" id="KW-0862">Zinc</keyword>
<feature type="compositionally biased region" description="Basic residues" evidence="10">
    <location>
        <begin position="1"/>
        <end position="12"/>
    </location>
</feature>
<name>A0A3S4R1P8_9ACAR</name>
<proteinExistence type="inferred from homology"/>
<dbReference type="OrthoDB" id="428854at2759"/>
<evidence type="ECO:0000256" key="8">
    <source>
        <dbReference type="ARBA" id="ARBA00023306"/>
    </source>
</evidence>
<evidence type="ECO:0000313" key="14">
    <source>
        <dbReference type="Proteomes" id="UP000285301"/>
    </source>
</evidence>
<dbReference type="Proteomes" id="UP000285301">
    <property type="component" value="Unassembled WGS sequence"/>
</dbReference>
<evidence type="ECO:0000256" key="9">
    <source>
        <dbReference type="ARBA" id="ARBA00023315"/>
    </source>
</evidence>
<keyword evidence="4" id="KW-0479">Metal-binding</keyword>
<organism evidence="13 14">
    <name type="scientific">Dinothrombium tinctorium</name>
    <dbReference type="NCBI Taxonomy" id="1965070"/>
    <lineage>
        <taxon>Eukaryota</taxon>
        <taxon>Metazoa</taxon>
        <taxon>Ecdysozoa</taxon>
        <taxon>Arthropoda</taxon>
        <taxon>Chelicerata</taxon>
        <taxon>Arachnida</taxon>
        <taxon>Acari</taxon>
        <taxon>Acariformes</taxon>
        <taxon>Trombidiformes</taxon>
        <taxon>Prostigmata</taxon>
        <taxon>Anystina</taxon>
        <taxon>Parasitengona</taxon>
        <taxon>Trombidioidea</taxon>
        <taxon>Trombidiidae</taxon>
        <taxon>Dinothrombium</taxon>
    </lineage>
</organism>
<dbReference type="PANTHER" id="PTHR45884">
    <property type="entry name" value="N-ACETYLTRANSFERASE ECO"/>
    <property type="match status" value="1"/>
</dbReference>
<evidence type="ECO:0000256" key="4">
    <source>
        <dbReference type="ARBA" id="ARBA00022723"/>
    </source>
</evidence>
<dbReference type="GO" id="GO:0000785">
    <property type="term" value="C:chromatin"/>
    <property type="evidence" value="ECO:0007669"/>
    <property type="project" value="TreeGrafter"/>
</dbReference>
<feature type="compositionally biased region" description="Polar residues" evidence="10">
    <location>
        <begin position="48"/>
        <end position="66"/>
    </location>
</feature>
<comment type="similarity">
    <text evidence="2">Belongs to the acetyltransferase family. ECO subfamily.</text>
</comment>
<feature type="compositionally biased region" description="Basic and acidic residues" evidence="10">
    <location>
        <begin position="26"/>
        <end position="39"/>
    </location>
</feature>
<reference evidence="13" key="2">
    <citation type="submission" date="2018-11" db="EMBL/GenBank/DDBJ databases">
        <title>Trombidioid mite genomics.</title>
        <authorList>
            <person name="Dong X."/>
        </authorList>
    </citation>
    <scope>NUCLEOTIDE SEQUENCE</scope>
    <source>
        <strain evidence="13">UoL-WK</strain>
    </source>
</reference>
<dbReference type="InterPro" id="IPR016181">
    <property type="entry name" value="Acyl_CoA_acyltransferase"/>
</dbReference>
<evidence type="ECO:0000256" key="6">
    <source>
        <dbReference type="ARBA" id="ARBA00022833"/>
    </source>
</evidence>
<dbReference type="AlphaFoldDB" id="A0A3S4R1P8"/>
<keyword evidence="8" id="KW-0131">Cell cycle</keyword>
<evidence type="ECO:0000256" key="7">
    <source>
        <dbReference type="ARBA" id="ARBA00023242"/>
    </source>
</evidence>
<evidence type="ECO:0000256" key="2">
    <source>
        <dbReference type="ARBA" id="ARBA00005816"/>
    </source>
</evidence>
<feature type="region of interest" description="Disordered" evidence="10">
    <location>
        <begin position="89"/>
        <end position="113"/>
    </location>
</feature>
<keyword evidence="3 13" id="KW-0808">Transferase</keyword>
<dbReference type="Pfam" id="PF13880">
    <property type="entry name" value="Acetyltransf_13"/>
    <property type="match status" value="1"/>
</dbReference>